<gene>
    <name evidence="2" type="ORF">CO657_11090</name>
</gene>
<evidence type="ECO:0000313" key="2">
    <source>
        <dbReference type="EMBL" id="QAS78580.1"/>
    </source>
</evidence>
<protein>
    <submittedName>
        <fullName evidence="2">Uncharacterized protein</fullName>
    </submittedName>
</protein>
<name>A0AAE5TVZ4_9HYPH</name>
<keyword evidence="3" id="KW-1185">Reference proteome</keyword>
<proteinExistence type="predicted"/>
<dbReference type="EMBL" id="CP034998">
    <property type="protein sequence ID" value="QAS78580.1"/>
    <property type="molecule type" value="Genomic_DNA"/>
</dbReference>
<accession>A0AAE5TVZ4</accession>
<feature type="signal peptide" evidence="1">
    <location>
        <begin position="1"/>
        <end position="20"/>
    </location>
</feature>
<dbReference type="Proteomes" id="UP000220927">
    <property type="component" value="Chromosome"/>
</dbReference>
<organism evidence="2 3">
    <name type="scientific">Rhizobium acidisoli</name>
    <dbReference type="NCBI Taxonomy" id="1538158"/>
    <lineage>
        <taxon>Bacteria</taxon>
        <taxon>Pseudomonadati</taxon>
        <taxon>Pseudomonadota</taxon>
        <taxon>Alphaproteobacteria</taxon>
        <taxon>Hyphomicrobiales</taxon>
        <taxon>Rhizobiaceae</taxon>
        <taxon>Rhizobium/Agrobacterium group</taxon>
        <taxon>Rhizobium</taxon>
    </lineage>
</organism>
<feature type="chain" id="PRO_5042003812" evidence="1">
    <location>
        <begin position="21"/>
        <end position="272"/>
    </location>
</feature>
<evidence type="ECO:0000256" key="1">
    <source>
        <dbReference type="SAM" id="SignalP"/>
    </source>
</evidence>
<dbReference type="AlphaFoldDB" id="A0AAE5TVZ4"/>
<dbReference type="KEGG" id="rad:CO657_11090"/>
<reference evidence="2 3" key="1">
    <citation type="submission" date="2019-01" db="EMBL/GenBank/DDBJ databases">
        <title>Genomic insights into the origins and evolution of symbiotic genes in the Phaseolus vulgaris microsymbionts.</title>
        <authorList>
            <person name="Tong W."/>
        </authorList>
    </citation>
    <scope>NUCLEOTIDE SEQUENCE [LARGE SCALE GENOMIC DNA]</scope>
    <source>
        <strain evidence="2 3">FH23</strain>
    </source>
</reference>
<keyword evidence="1" id="KW-0732">Signal</keyword>
<evidence type="ECO:0000313" key="3">
    <source>
        <dbReference type="Proteomes" id="UP000220927"/>
    </source>
</evidence>
<dbReference type="RefSeq" id="WP_054185678.1">
    <property type="nucleotide sequence ID" value="NZ_CP034998.1"/>
</dbReference>
<sequence>MRRILVVLIVFDSWSSAAGACTWSDIFCDVGKAIEKSVQDAGKAIEKGMQDTGKTVEKSAHDTGSTVEKAGQDTGILHPVREYVREIDIPPDGVGAYGIVALKSKQTSANSAKLMMVCRSFLAHFDRSELSPYPVSDQMITIWPLDDPEAKLAKADDCDWVLQHYVLGAASTAMAYAVKQNMAFDGEGPFLIGWSPADSRGKPDKLVLVVDMSTSNDQASIDHDFDFWKDKIVKDPKSWRSGFSVEAIRQKLKDFVDQYGDKIVKDIKMVGL</sequence>